<dbReference type="STRING" id="1993.SAMN04489713_12289"/>
<dbReference type="InterPro" id="IPR012338">
    <property type="entry name" value="Beta-lactam/transpept-like"/>
</dbReference>
<keyword evidence="4" id="KW-1185">Reference proteome</keyword>
<evidence type="ECO:0000256" key="1">
    <source>
        <dbReference type="SAM" id="SignalP"/>
    </source>
</evidence>
<protein>
    <submittedName>
        <fullName evidence="3">Beta-lactamase class A</fullName>
    </submittedName>
</protein>
<dbReference type="InParanoid" id="A0A1I5VXE2"/>
<dbReference type="SUPFAM" id="SSF56601">
    <property type="entry name" value="beta-lactamase/transpeptidase-like"/>
    <property type="match status" value="1"/>
</dbReference>
<dbReference type="eggNOG" id="COG2367">
    <property type="taxonomic scope" value="Bacteria"/>
</dbReference>
<sequence length="292" mass="30912">MRRAGFLAAVALAATGILAAGSQAIAYRPAPVPLPTVMTMTPTPKPTTPTFQRDALTRALDAYLDDRPGRLSVSARDLTTGLSYTYGGSLRTATASIVKVDIVIALLLKAQREKRTLTPTEKALAERAITVSDNAAATALWQAIGGADGLASANRKLGLRDTEPGPGTSWGSTTTSAADQVRLLTALTSDESPLHTANRRYVRRLMGDVAPEQAWGVSVAGSDAELKNGWLPRDRHGGRWTVNSIGIVRDGDRTLLLAIISERGTTMRDGIETVEHVCETVAASLAQVSGDR</sequence>
<dbReference type="AlphaFoldDB" id="A0A1I5VXE2"/>
<organism evidence="3 4">
    <name type="scientific">Actinomadura madurae</name>
    <dbReference type="NCBI Taxonomy" id="1993"/>
    <lineage>
        <taxon>Bacteria</taxon>
        <taxon>Bacillati</taxon>
        <taxon>Actinomycetota</taxon>
        <taxon>Actinomycetes</taxon>
        <taxon>Streptosporangiales</taxon>
        <taxon>Thermomonosporaceae</taxon>
        <taxon>Actinomadura</taxon>
    </lineage>
</organism>
<dbReference type="PANTHER" id="PTHR35333:SF3">
    <property type="entry name" value="BETA-LACTAMASE-TYPE TRANSPEPTIDASE FOLD CONTAINING PROTEIN"/>
    <property type="match status" value="1"/>
</dbReference>
<dbReference type="Pfam" id="PF13354">
    <property type="entry name" value="Beta-lactamase2"/>
    <property type="match status" value="1"/>
</dbReference>
<dbReference type="EMBL" id="FOVH01000022">
    <property type="protein sequence ID" value="SFQ11997.1"/>
    <property type="molecule type" value="Genomic_DNA"/>
</dbReference>
<name>A0A1I5VXE2_9ACTN</name>
<dbReference type="GO" id="GO:0046677">
    <property type="term" value="P:response to antibiotic"/>
    <property type="evidence" value="ECO:0007669"/>
    <property type="project" value="InterPro"/>
</dbReference>
<dbReference type="GO" id="GO:0030655">
    <property type="term" value="P:beta-lactam antibiotic catabolic process"/>
    <property type="evidence" value="ECO:0007669"/>
    <property type="project" value="InterPro"/>
</dbReference>
<dbReference type="InterPro" id="IPR000871">
    <property type="entry name" value="Beta-lactam_class-A"/>
</dbReference>
<dbReference type="PANTHER" id="PTHR35333">
    <property type="entry name" value="BETA-LACTAMASE"/>
    <property type="match status" value="1"/>
</dbReference>
<evidence type="ECO:0000313" key="3">
    <source>
        <dbReference type="EMBL" id="SFQ11997.1"/>
    </source>
</evidence>
<dbReference type="Gene3D" id="3.40.710.10">
    <property type="entry name" value="DD-peptidase/beta-lactamase superfamily"/>
    <property type="match status" value="1"/>
</dbReference>
<reference evidence="3 4" key="1">
    <citation type="submission" date="2016-10" db="EMBL/GenBank/DDBJ databases">
        <authorList>
            <person name="de Groot N.N."/>
        </authorList>
    </citation>
    <scope>NUCLEOTIDE SEQUENCE [LARGE SCALE GENOMIC DNA]</scope>
    <source>
        <strain evidence="3 4">DSM 43067</strain>
    </source>
</reference>
<feature type="chain" id="PRO_5039099490" evidence="1">
    <location>
        <begin position="20"/>
        <end position="292"/>
    </location>
</feature>
<dbReference type="RefSeq" id="WP_075024360.1">
    <property type="nucleotide sequence ID" value="NZ_FOVH01000022.1"/>
</dbReference>
<keyword evidence="1" id="KW-0732">Signal</keyword>
<proteinExistence type="predicted"/>
<accession>A0A1I5VXE2</accession>
<evidence type="ECO:0000259" key="2">
    <source>
        <dbReference type="Pfam" id="PF13354"/>
    </source>
</evidence>
<dbReference type="Proteomes" id="UP000183413">
    <property type="component" value="Unassembled WGS sequence"/>
</dbReference>
<feature type="domain" description="Beta-lactamase class A catalytic" evidence="2">
    <location>
        <begin position="122"/>
        <end position="219"/>
    </location>
</feature>
<dbReference type="GO" id="GO:0008800">
    <property type="term" value="F:beta-lactamase activity"/>
    <property type="evidence" value="ECO:0007669"/>
    <property type="project" value="InterPro"/>
</dbReference>
<evidence type="ECO:0000313" key="4">
    <source>
        <dbReference type="Proteomes" id="UP000183413"/>
    </source>
</evidence>
<feature type="signal peptide" evidence="1">
    <location>
        <begin position="1"/>
        <end position="19"/>
    </location>
</feature>
<dbReference type="InterPro" id="IPR045155">
    <property type="entry name" value="Beta-lactam_cat"/>
</dbReference>
<gene>
    <name evidence="3" type="ORF">SAMN04489713_12289</name>
</gene>